<dbReference type="Pfam" id="PF00132">
    <property type="entry name" value="Hexapep"/>
    <property type="match status" value="1"/>
</dbReference>
<name>A0A1T4MHJ9_9BACT</name>
<dbReference type="InterPro" id="IPR051159">
    <property type="entry name" value="Hexapeptide_acetyltransf"/>
</dbReference>
<keyword evidence="3" id="KW-0012">Acyltransferase</keyword>
<dbReference type="Gene3D" id="2.160.10.10">
    <property type="entry name" value="Hexapeptide repeat proteins"/>
    <property type="match status" value="1"/>
</dbReference>
<evidence type="ECO:0000256" key="1">
    <source>
        <dbReference type="ARBA" id="ARBA00022679"/>
    </source>
</evidence>
<dbReference type="SUPFAM" id="SSF51161">
    <property type="entry name" value="Trimeric LpxA-like enzymes"/>
    <property type="match status" value="1"/>
</dbReference>
<evidence type="ECO:0000256" key="2">
    <source>
        <dbReference type="ARBA" id="ARBA00022737"/>
    </source>
</evidence>
<dbReference type="PROSITE" id="PS00101">
    <property type="entry name" value="HEXAPEP_TRANSFERASES"/>
    <property type="match status" value="1"/>
</dbReference>
<evidence type="ECO:0000256" key="3">
    <source>
        <dbReference type="ARBA" id="ARBA00023315"/>
    </source>
</evidence>
<dbReference type="InterPro" id="IPR018357">
    <property type="entry name" value="Hexapep_transf_CS"/>
</dbReference>
<dbReference type="GO" id="GO:0016746">
    <property type="term" value="F:acyltransferase activity"/>
    <property type="evidence" value="ECO:0007669"/>
    <property type="project" value="UniProtKB-KW"/>
</dbReference>
<gene>
    <name evidence="4" type="ORF">SAMN02745202_00751</name>
</gene>
<dbReference type="RefSeq" id="WP_025069977.1">
    <property type="nucleotide sequence ID" value="NZ_FUXK01000006.1"/>
</dbReference>
<proteinExistence type="predicted"/>
<reference evidence="4 5" key="1">
    <citation type="submission" date="2017-02" db="EMBL/GenBank/DDBJ databases">
        <authorList>
            <person name="Peterson S.W."/>
        </authorList>
    </citation>
    <scope>NUCLEOTIDE SEQUENCE [LARGE SCALE GENOMIC DNA]</scope>
    <source>
        <strain evidence="4 5">ATCC 43324</strain>
    </source>
</reference>
<dbReference type="EMBL" id="FUXK01000006">
    <property type="protein sequence ID" value="SJZ66347.1"/>
    <property type="molecule type" value="Genomic_DNA"/>
</dbReference>
<protein>
    <submittedName>
        <fullName evidence="4">Transferase hexapeptide (Six repeat-containing protein)</fullName>
    </submittedName>
</protein>
<organism evidence="4 5">
    <name type="scientific">Segatella oulorum</name>
    <dbReference type="NCBI Taxonomy" id="28136"/>
    <lineage>
        <taxon>Bacteria</taxon>
        <taxon>Pseudomonadati</taxon>
        <taxon>Bacteroidota</taxon>
        <taxon>Bacteroidia</taxon>
        <taxon>Bacteroidales</taxon>
        <taxon>Prevotellaceae</taxon>
        <taxon>Segatella</taxon>
    </lineage>
</organism>
<dbReference type="Proteomes" id="UP000190065">
    <property type="component" value="Unassembled WGS sequence"/>
</dbReference>
<dbReference type="AlphaFoldDB" id="A0A1T4MHJ9"/>
<evidence type="ECO:0000313" key="5">
    <source>
        <dbReference type="Proteomes" id="UP000190065"/>
    </source>
</evidence>
<keyword evidence="1 4" id="KW-0808">Transferase</keyword>
<dbReference type="InterPro" id="IPR011004">
    <property type="entry name" value="Trimer_LpxA-like_sf"/>
</dbReference>
<dbReference type="STRING" id="28136.SAMN02745202_00751"/>
<dbReference type="eggNOG" id="COG0110">
    <property type="taxonomic scope" value="Bacteria"/>
</dbReference>
<keyword evidence="2" id="KW-0677">Repeat</keyword>
<dbReference type="PANTHER" id="PTHR23416">
    <property type="entry name" value="SIALIC ACID SYNTHASE-RELATED"/>
    <property type="match status" value="1"/>
</dbReference>
<dbReference type="InterPro" id="IPR001451">
    <property type="entry name" value="Hexapep"/>
</dbReference>
<accession>A0A1T4MHJ9</accession>
<evidence type="ECO:0000313" key="4">
    <source>
        <dbReference type="EMBL" id="SJZ66347.1"/>
    </source>
</evidence>
<dbReference type="CDD" id="cd04647">
    <property type="entry name" value="LbH_MAT_like"/>
    <property type="match status" value="1"/>
</dbReference>
<sequence>MIFFSQLRLAKNRLLKWWHTHRAKRMLGGYGEGLEVNRKCLFTQQTIVNEHCCFNGMQILGGGKVRIGRYFHSGTECMLITRNHNYEGCQIPYDSTYIDKGITIGDFVWLGNRVIIMGGVSIGEGAIIAAGAVVTRDVPRCAIVGGNPAQIIKYRDIAHFDQLKQEQKFH</sequence>